<name>A0A6M2DM18_XENCH</name>
<dbReference type="InterPro" id="IPR001320">
    <property type="entry name" value="Iontro_rcpt_C"/>
</dbReference>
<feature type="transmembrane region" description="Helical" evidence="9">
    <location>
        <begin position="175"/>
        <end position="192"/>
    </location>
</feature>
<proteinExistence type="inferred from homology"/>
<dbReference type="EMBL" id="GIIL01002151">
    <property type="protein sequence ID" value="NOV45877.1"/>
    <property type="molecule type" value="Transcribed_RNA"/>
</dbReference>
<dbReference type="GO" id="GO:0050906">
    <property type="term" value="P:detection of stimulus involved in sensory perception"/>
    <property type="evidence" value="ECO:0007669"/>
    <property type="project" value="UniProtKB-ARBA"/>
</dbReference>
<evidence type="ECO:0000256" key="9">
    <source>
        <dbReference type="SAM" id="Phobius"/>
    </source>
</evidence>
<dbReference type="PANTHER" id="PTHR42643">
    <property type="entry name" value="IONOTROPIC RECEPTOR 20A-RELATED"/>
    <property type="match status" value="1"/>
</dbReference>
<dbReference type="SUPFAM" id="SSF53850">
    <property type="entry name" value="Periplasmic binding protein-like II"/>
    <property type="match status" value="1"/>
</dbReference>
<sequence>MERIINQLEQRSYNMHKYPLNICIIDHEGTVAPDIIKNGTVLKYKYRDGEIANLVAEVMNASAIYMIPPDGQTYGMTLPDGTLTGCLVFTETNYADLIGNAWPITSKNTYTSTLIVVGNEKLGCIAPKQLEFTKLLYTSIFDGWVFVIIFFSHLSTVFTLFLTDRFYNSKFNWKMFLDYYFITIASMFMVSQNSNSVNSYKVLLIFWIIFSMINCITYQAKIVQSLTTSKTSKDINTMQDLADSGLKLVIKPGFGEIINYLVDSEEHPEIYEILKSRLAEFPDSIDTFSKVYKDKNSVMFCSMVECELLKLTYFSNETGQELLHVFREQFGEMHHAQASHIRSPFRKRFIDIIPKICESGFITRWDNLEYHRLKLWSTKRRHEFLKDTSNNVFSMHELKFIFRSIGYAWIAAGVLFISELFWKSIQ</sequence>
<keyword evidence="3" id="KW-1003">Cell membrane</keyword>
<feature type="transmembrane region" description="Helical" evidence="9">
    <location>
        <begin position="204"/>
        <end position="223"/>
    </location>
</feature>
<reference evidence="11" key="1">
    <citation type="submission" date="2020-03" db="EMBL/GenBank/DDBJ databases">
        <title>Transcriptomic Profiling of the Digestive Tract of the Rat Flea, Xenopsylla cheopis, Following Blood Feeding and Infection with Yersinia pestis.</title>
        <authorList>
            <person name="Bland D.M."/>
            <person name="Martens C.A."/>
            <person name="Virtaneva K."/>
            <person name="Kanakabandi K."/>
            <person name="Long D."/>
            <person name="Rosenke R."/>
            <person name="Saturday G.A."/>
            <person name="Hoyt F.H."/>
            <person name="Bruno D.P."/>
            <person name="Ribeiro J.M.C."/>
            <person name="Hinnebusch J."/>
        </authorList>
    </citation>
    <scope>NUCLEOTIDE SEQUENCE</scope>
</reference>
<evidence type="ECO:0000259" key="10">
    <source>
        <dbReference type="Pfam" id="PF00060"/>
    </source>
</evidence>
<accession>A0A6M2DM18</accession>
<keyword evidence="5 9" id="KW-1133">Transmembrane helix</keyword>
<evidence type="ECO:0000256" key="4">
    <source>
        <dbReference type="ARBA" id="ARBA00022692"/>
    </source>
</evidence>
<comment type="similarity">
    <text evidence="2">Belongs to the glutamate-gated ion channel (TC 1.A.10.1) family.</text>
</comment>
<evidence type="ECO:0000256" key="7">
    <source>
        <dbReference type="ARBA" id="ARBA00023170"/>
    </source>
</evidence>
<feature type="transmembrane region" description="Helical" evidence="9">
    <location>
        <begin position="143"/>
        <end position="163"/>
    </location>
</feature>
<feature type="transmembrane region" description="Helical" evidence="9">
    <location>
        <begin position="400"/>
        <end position="422"/>
    </location>
</feature>
<evidence type="ECO:0000256" key="5">
    <source>
        <dbReference type="ARBA" id="ARBA00022989"/>
    </source>
</evidence>
<keyword evidence="8" id="KW-0325">Glycoprotein</keyword>
<evidence type="ECO:0000256" key="2">
    <source>
        <dbReference type="ARBA" id="ARBA00008685"/>
    </source>
</evidence>
<evidence type="ECO:0000256" key="3">
    <source>
        <dbReference type="ARBA" id="ARBA00022475"/>
    </source>
</evidence>
<keyword evidence="6 9" id="KW-0472">Membrane</keyword>
<evidence type="ECO:0000256" key="1">
    <source>
        <dbReference type="ARBA" id="ARBA00004651"/>
    </source>
</evidence>
<keyword evidence="4 9" id="KW-0812">Transmembrane</keyword>
<protein>
    <submittedName>
        <fullName evidence="11">Putative glutamate-gated kainate-type ion channel receptor subunit glur5</fullName>
    </submittedName>
</protein>
<keyword evidence="7 11" id="KW-0675">Receptor</keyword>
<feature type="domain" description="Ionotropic glutamate receptor C-terminal" evidence="10">
    <location>
        <begin position="144"/>
        <end position="402"/>
    </location>
</feature>
<evidence type="ECO:0000313" key="11">
    <source>
        <dbReference type="EMBL" id="NOV45877.1"/>
    </source>
</evidence>
<comment type="subcellular location">
    <subcellularLocation>
        <location evidence="1">Cell membrane</location>
        <topology evidence="1">Multi-pass membrane protein</topology>
    </subcellularLocation>
</comment>
<evidence type="ECO:0000256" key="8">
    <source>
        <dbReference type="ARBA" id="ARBA00023180"/>
    </source>
</evidence>
<evidence type="ECO:0000256" key="6">
    <source>
        <dbReference type="ARBA" id="ARBA00023136"/>
    </source>
</evidence>
<dbReference type="InterPro" id="IPR052192">
    <property type="entry name" value="Insect_Ionotropic_Sensory_Rcpt"/>
</dbReference>
<organism evidence="11">
    <name type="scientific">Xenopsylla cheopis</name>
    <name type="common">Oriental rat flea</name>
    <name type="synonym">Pulex cheopis</name>
    <dbReference type="NCBI Taxonomy" id="163159"/>
    <lineage>
        <taxon>Eukaryota</taxon>
        <taxon>Metazoa</taxon>
        <taxon>Ecdysozoa</taxon>
        <taxon>Arthropoda</taxon>
        <taxon>Hexapoda</taxon>
        <taxon>Insecta</taxon>
        <taxon>Pterygota</taxon>
        <taxon>Neoptera</taxon>
        <taxon>Endopterygota</taxon>
        <taxon>Siphonaptera</taxon>
        <taxon>Pulicidae</taxon>
        <taxon>Xenopsyllinae</taxon>
        <taxon>Xenopsylla</taxon>
    </lineage>
</organism>
<dbReference type="Pfam" id="PF00060">
    <property type="entry name" value="Lig_chan"/>
    <property type="match status" value="1"/>
</dbReference>
<dbReference type="GO" id="GO:0005886">
    <property type="term" value="C:plasma membrane"/>
    <property type="evidence" value="ECO:0007669"/>
    <property type="project" value="UniProtKB-SubCell"/>
</dbReference>
<dbReference type="Gene3D" id="1.10.287.70">
    <property type="match status" value="1"/>
</dbReference>
<dbReference type="AlphaFoldDB" id="A0A6M2DM18"/>
<dbReference type="PANTHER" id="PTHR42643:SF38">
    <property type="entry name" value="IONOTROPIC RECEPTOR 100A"/>
    <property type="match status" value="1"/>
</dbReference>
<dbReference type="GO" id="GO:0015276">
    <property type="term" value="F:ligand-gated monoatomic ion channel activity"/>
    <property type="evidence" value="ECO:0007669"/>
    <property type="project" value="InterPro"/>
</dbReference>